<keyword evidence="2" id="KW-1185">Reference proteome</keyword>
<comment type="caution">
    <text evidence="1">The sequence shown here is derived from an EMBL/GenBank/DDBJ whole genome shotgun (WGS) entry which is preliminary data.</text>
</comment>
<dbReference type="EMBL" id="SLZZ01000003">
    <property type="protein sequence ID" value="TCS81647.1"/>
    <property type="molecule type" value="Genomic_DNA"/>
</dbReference>
<organism evidence="1 2">
    <name type="scientific">Muricomes intestini</name>
    <dbReference type="NCBI Taxonomy" id="1796634"/>
    <lineage>
        <taxon>Bacteria</taxon>
        <taxon>Bacillati</taxon>
        <taxon>Bacillota</taxon>
        <taxon>Clostridia</taxon>
        <taxon>Lachnospirales</taxon>
        <taxon>Lachnospiraceae</taxon>
        <taxon>Muricomes</taxon>
    </lineage>
</organism>
<dbReference type="AlphaFoldDB" id="A0A4R3KEH8"/>
<sequence>MIVNNAQKSKVLYYIFYKNKKYIIKLLTNSDMKNKIQCIGKTQQNKNVFF</sequence>
<evidence type="ECO:0000313" key="1">
    <source>
        <dbReference type="EMBL" id="TCS81647.1"/>
    </source>
</evidence>
<dbReference type="Proteomes" id="UP000295726">
    <property type="component" value="Unassembled WGS sequence"/>
</dbReference>
<name>A0A4R3KEH8_9FIRM</name>
<gene>
    <name evidence="1" type="ORF">EDD59_10363</name>
</gene>
<proteinExistence type="predicted"/>
<evidence type="ECO:0000313" key="2">
    <source>
        <dbReference type="Proteomes" id="UP000295726"/>
    </source>
</evidence>
<accession>A0A4R3KEH8</accession>
<reference evidence="1 2" key="1">
    <citation type="submission" date="2019-03" db="EMBL/GenBank/DDBJ databases">
        <title>Genomic Encyclopedia of Type Strains, Phase IV (KMG-IV): sequencing the most valuable type-strain genomes for metagenomic binning, comparative biology and taxonomic classification.</title>
        <authorList>
            <person name="Goeker M."/>
        </authorList>
    </citation>
    <scope>NUCLEOTIDE SEQUENCE [LARGE SCALE GENOMIC DNA]</scope>
    <source>
        <strain evidence="1 2">DSM 29489</strain>
    </source>
</reference>
<protein>
    <submittedName>
        <fullName evidence="1">Uncharacterized protein</fullName>
    </submittedName>
</protein>